<dbReference type="eggNOG" id="ENOG5032VKV">
    <property type="taxonomic scope" value="Bacteria"/>
</dbReference>
<evidence type="ECO:0000313" key="3">
    <source>
        <dbReference type="Proteomes" id="UP000016511"/>
    </source>
</evidence>
<dbReference type="AlphaFoldDB" id="U1WZM2"/>
<dbReference type="STRING" id="649747.HMPREF0083_04159"/>
<proteinExistence type="predicted"/>
<comment type="caution">
    <text evidence="2">The sequence shown here is derived from an EMBL/GenBank/DDBJ whole genome shotgun (WGS) entry which is preliminary data.</text>
</comment>
<dbReference type="HOGENOM" id="CLU_1923203_0_0_9"/>
<sequence length="131" mass="15035">MYKFPASVGYYPYLLSIKEGFFLLSRKPLSVRREEQFRPLKTEESVIHTRYPEEFPEGPYGTAAFSHPFLGKESWDTGEKVQSAFAYEYRSLHEGIPRQDPGAHPTHDNPGENEEPMLNEVKAGLDQKQKG</sequence>
<accession>U1WZM2</accession>
<evidence type="ECO:0000313" key="2">
    <source>
        <dbReference type="EMBL" id="ERI07718.1"/>
    </source>
</evidence>
<keyword evidence="3" id="KW-1185">Reference proteome</keyword>
<evidence type="ECO:0000256" key="1">
    <source>
        <dbReference type="SAM" id="MobiDB-lite"/>
    </source>
</evidence>
<dbReference type="EMBL" id="AWSJ01000253">
    <property type="protein sequence ID" value="ERI07718.1"/>
    <property type="molecule type" value="Genomic_DNA"/>
</dbReference>
<dbReference type="PATRIC" id="fig|649747.3.peg.3770"/>
<dbReference type="Proteomes" id="UP000016511">
    <property type="component" value="Unassembled WGS sequence"/>
</dbReference>
<organism evidence="2 3">
    <name type="scientific">Aneurinibacillus aneurinilyticus ATCC 12856</name>
    <dbReference type="NCBI Taxonomy" id="649747"/>
    <lineage>
        <taxon>Bacteria</taxon>
        <taxon>Bacillati</taxon>
        <taxon>Bacillota</taxon>
        <taxon>Bacilli</taxon>
        <taxon>Bacillales</taxon>
        <taxon>Paenibacillaceae</taxon>
        <taxon>Aneurinibacillus group</taxon>
        <taxon>Aneurinibacillus</taxon>
    </lineage>
</organism>
<reference evidence="2 3" key="1">
    <citation type="submission" date="2013-08" db="EMBL/GenBank/DDBJ databases">
        <authorList>
            <person name="Weinstock G."/>
            <person name="Sodergren E."/>
            <person name="Wylie T."/>
            <person name="Fulton L."/>
            <person name="Fulton R."/>
            <person name="Fronick C."/>
            <person name="O'Laughlin M."/>
            <person name="Godfrey J."/>
            <person name="Miner T."/>
            <person name="Herter B."/>
            <person name="Appelbaum E."/>
            <person name="Cordes M."/>
            <person name="Lek S."/>
            <person name="Wollam A."/>
            <person name="Pepin K.H."/>
            <person name="Palsikar V.B."/>
            <person name="Mitreva M."/>
            <person name="Wilson R.K."/>
        </authorList>
    </citation>
    <scope>NUCLEOTIDE SEQUENCE [LARGE SCALE GENOMIC DNA]</scope>
    <source>
        <strain evidence="2 3">ATCC 12856</strain>
    </source>
</reference>
<feature type="region of interest" description="Disordered" evidence="1">
    <location>
        <begin position="95"/>
        <end position="131"/>
    </location>
</feature>
<gene>
    <name evidence="2" type="ORF">HMPREF0083_04159</name>
</gene>
<protein>
    <submittedName>
        <fullName evidence="2">Uncharacterized protein</fullName>
    </submittedName>
</protein>
<name>U1WZM2_ANEAE</name>